<dbReference type="InterPro" id="IPR005064">
    <property type="entry name" value="BUG"/>
</dbReference>
<geneLocation type="plasmid" evidence="3 4">
    <name>unnamed1</name>
</geneLocation>
<feature type="chain" id="PRO_5026940743" evidence="2">
    <location>
        <begin position="23"/>
        <end position="318"/>
    </location>
</feature>
<reference evidence="3 4" key="1">
    <citation type="submission" date="2020-06" db="EMBL/GenBank/DDBJ databases">
        <title>Acidovorax antarctica sp. nov., isolated from Corinth ice sheet soil, Antarctic Fields Peninsula.</title>
        <authorList>
            <person name="Xu Q."/>
            <person name="Peng F."/>
        </authorList>
    </citation>
    <scope>NUCLEOTIDE SEQUENCE [LARGE SCALE GENOMIC DNA]</scope>
    <source>
        <strain evidence="3 4">16-35-5</strain>
        <plasmid evidence="3 4">unnamed1</plasmid>
    </source>
</reference>
<dbReference type="PIRSF" id="PIRSF017082">
    <property type="entry name" value="YflP"/>
    <property type="match status" value="1"/>
</dbReference>
<dbReference type="RefSeq" id="WP_175506364.1">
    <property type="nucleotide sequence ID" value="NZ_CP054841.1"/>
</dbReference>
<keyword evidence="2" id="KW-0732">Signal</keyword>
<gene>
    <name evidence="3" type="ORF">HUK68_21960</name>
</gene>
<organism evidence="3 4">
    <name type="scientific">Comamonas antarctica</name>
    <dbReference type="NCBI Taxonomy" id="2743470"/>
    <lineage>
        <taxon>Bacteria</taxon>
        <taxon>Pseudomonadati</taxon>
        <taxon>Pseudomonadota</taxon>
        <taxon>Betaproteobacteria</taxon>
        <taxon>Burkholderiales</taxon>
        <taxon>Comamonadaceae</taxon>
        <taxon>Comamonas</taxon>
    </lineage>
</organism>
<protein>
    <submittedName>
        <fullName evidence="3">Tripartite tricarboxylate transporter substrate binding protein</fullName>
    </submittedName>
</protein>
<dbReference type="KEGG" id="aant:HUK68_21960"/>
<name>A0A6N1XA18_9BURK</name>
<evidence type="ECO:0000256" key="2">
    <source>
        <dbReference type="SAM" id="SignalP"/>
    </source>
</evidence>
<dbReference type="Gene3D" id="3.40.190.10">
    <property type="entry name" value="Periplasmic binding protein-like II"/>
    <property type="match status" value="1"/>
</dbReference>
<comment type="similarity">
    <text evidence="1">Belongs to the UPF0065 (bug) family.</text>
</comment>
<keyword evidence="3" id="KW-0614">Plasmid</keyword>
<sequence length="318" mass="33429">MKKITGIVLAAAIHSIAFSAHADGKTIELVVPFATGGSTDVYARFLAKELATELKANLIVVNRPGAGGGVGAAAVARAVPDGKTILLGTISTHAINSWIYSNMPYDPAKDFTPVAKVVAMPNVLVVRAESPIKSVDDLVNASKAKQLTFGSAGGGTTSNLAGELMKQVKPEMKLTHVPYKGSAPAITDLIGGHTDLQFDNLTSLLGQIQSGRLRALAVSSAQPSEQLPGIKPLAEQGFKGYDLQSWFGIFLPKGASAATVAELSEALKRAYAKPEFLQQIKAAGITPDLVLTPEFNRFVAAEQDKWGKVVKAANIKLD</sequence>
<dbReference type="AlphaFoldDB" id="A0A6N1XA18"/>
<dbReference type="EMBL" id="CP054841">
    <property type="protein sequence ID" value="QKV55578.1"/>
    <property type="molecule type" value="Genomic_DNA"/>
</dbReference>
<dbReference type="SUPFAM" id="SSF53850">
    <property type="entry name" value="Periplasmic binding protein-like II"/>
    <property type="match status" value="1"/>
</dbReference>
<evidence type="ECO:0000313" key="3">
    <source>
        <dbReference type="EMBL" id="QKV55578.1"/>
    </source>
</evidence>
<accession>A0A6N1XA18</accession>
<proteinExistence type="inferred from homology"/>
<dbReference type="CDD" id="cd07012">
    <property type="entry name" value="PBP2_Bug_TTT"/>
    <property type="match status" value="1"/>
</dbReference>
<dbReference type="Gene3D" id="3.40.190.150">
    <property type="entry name" value="Bordetella uptake gene, domain 1"/>
    <property type="match status" value="1"/>
</dbReference>
<dbReference type="InterPro" id="IPR042100">
    <property type="entry name" value="Bug_dom1"/>
</dbReference>
<dbReference type="PANTHER" id="PTHR42928">
    <property type="entry name" value="TRICARBOXYLATE-BINDING PROTEIN"/>
    <property type="match status" value="1"/>
</dbReference>
<keyword evidence="4" id="KW-1185">Reference proteome</keyword>
<evidence type="ECO:0000313" key="4">
    <source>
        <dbReference type="Proteomes" id="UP000509579"/>
    </source>
</evidence>
<dbReference type="Pfam" id="PF03401">
    <property type="entry name" value="TctC"/>
    <property type="match status" value="1"/>
</dbReference>
<dbReference type="Proteomes" id="UP000509579">
    <property type="component" value="Plasmid unnamed1"/>
</dbReference>
<evidence type="ECO:0000256" key="1">
    <source>
        <dbReference type="ARBA" id="ARBA00006987"/>
    </source>
</evidence>
<dbReference type="PANTHER" id="PTHR42928:SF5">
    <property type="entry name" value="BLR1237 PROTEIN"/>
    <property type="match status" value="1"/>
</dbReference>
<feature type="signal peptide" evidence="2">
    <location>
        <begin position="1"/>
        <end position="22"/>
    </location>
</feature>